<dbReference type="PROSITE" id="PS50977">
    <property type="entry name" value="HTH_TETR_2"/>
    <property type="match status" value="1"/>
</dbReference>
<keyword evidence="1" id="KW-0678">Repressor</keyword>
<accession>A0ABV3XJE5</accession>
<dbReference type="InterPro" id="IPR036271">
    <property type="entry name" value="Tet_transcr_reg_TetR-rel_C_sf"/>
</dbReference>
<dbReference type="InterPro" id="IPR009057">
    <property type="entry name" value="Homeodomain-like_sf"/>
</dbReference>
<reference evidence="8 9" key="1">
    <citation type="submission" date="2024-06" db="EMBL/GenBank/DDBJ databases">
        <title>Draft genome sequence of Geodermatophilus badlandi, a novel member of the Geodermatophilaceae isolated from badland sedimentary rocks in the Red desert, Wyoming, USA.</title>
        <authorList>
            <person name="Ben Tekaya S."/>
            <person name="Nouioui I."/>
            <person name="Flores G.M."/>
            <person name="Shaal M.N."/>
            <person name="Bredoire F."/>
            <person name="Basile F."/>
            <person name="Van Diepen L."/>
            <person name="Ward N.L."/>
        </authorList>
    </citation>
    <scope>NUCLEOTIDE SEQUENCE [LARGE SCALE GENOMIC DNA]</scope>
    <source>
        <strain evidence="8 9">WL48A</strain>
    </source>
</reference>
<keyword evidence="3 5" id="KW-0238">DNA-binding</keyword>
<dbReference type="EMBL" id="JBFNXQ010000052">
    <property type="protein sequence ID" value="MEX5719856.1"/>
    <property type="molecule type" value="Genomic_DNA"/>
</dbReference>
<protein>
    <submittedName>
        <fullName evidence="8">TetR/AcrR family transcriptional regulator</fullName>
    </submittedName>
</protein>
<sequence>MPRRVDHEERRRELTAALLRIASTRGLQAVSMREVAAEAGVSLRVVQYYFTDKRTLMASGITELAARLDRRVRERAAALGTGLPPRTVLEVVLGAILPTDDDSRADQLAWTAYYAAGLTDPADAVDGRYAPDALERWLTGVVARAVDGGEVPADADPRIEVVSLLALTNGLVSSVLGQQRTVDDALAVVRYRLDRLFAASPSGAAGSPPRGSTAPTIDSAIQSS</sequence>
<dbReference type="RefSeq" id="WP_369208101.1">
    <property type="nucleotide sequence ID" value="NZ_JBFNXQ010000052.1"/>
</dbReference>
<dbReference type="Pfam" id="PF00440">
    <property type="entry name" value="TetR_N"/>
    <property type="match status" value="1"/>
</dbReference>
<evidence type="ECO:0000256" key="6">
    <source>
        <dbReference type="SAM" id="MobiDB-lite"/>
    </source>
</evidence>
<dbReference type="InterPro" id="IPR050109">
    <property type="entry name" value="HTH-type_TetR-like_transc_reg"/>
</dbReference>
<evidence type="ECO:0000256" key="3">
    <source>
        <dbReference type="ARBA" id="ARBA00023125"/>
    </source>
</evidence>
<dbReference type="Proteomes" id="UP001560045">
    <property type="component" value="Unassembled WGS sequence"/>
</dbReference>
<dbReference type="SUPFAM" id="SSF46689">
    <property type="entry name" value="Homeodomain-like"/>
    <property type="match status" value="1"/>
</dbReference>
<name>A0ABV3XJE5_9ACTN</name>
<dbReference type="PANTHER" id="PTHR30055:SF234">
    <property type="entry name" value="HTH-TYPE TRANSCRIPTIONAL REGULATOR BETI"/>
    <property type="match status" value="1"/>
</dbReference>
<comment type="caution">
    <text evidence="8">The sequence shown here is derived from an EMBL/GenBank/DDBJ whole genome shotgun (WGS) entry which is preliminary data.</text>
</comment>
<evidence type="ECO:0000313" key="9">
    <source>
        <dbReference type="Proteomes" id="UP001560045"/>
    </source>
</evidence>
<evidence type="ECO:0000256" key="5">
    <source>
        <dbReference type="PROSITE-ProRule" id="PRU00335"/>
    </source>
</evidence>
<feature type="compositionally biased region" description="Low complexity" evidence="6">
    <location>
        <begin position="202"/>
        <end position="215"/>
    </location>
</feature>
<evidence type="ECO:0000256" key="2">
    <source>
        <dbReference type="ARBA" id="ARBA00023015"/>
    </source>
</evidence>
<keyword evidence="4" id="KW-0804">Transcription</keyword>
<feature type="DNA-binding region" description="H-T-H motif" evidence="5">
    <location>
        <begin position="31"/>
        <end position="50"/>
    </location>
</feature>
<gene>
    <name evidence="8" type="ORF">ABQ292_15940</name>
</gene>
<feature type="domain" description="HTH tetR-type" evidence="7">
    <location>
        <begin position="8"/>
        <end position="68"/>
    </location>
</feature>
<dbReference type="InterPro" id="IPR001647">
    <property type="entry name" value="HTH_TetR"/>
</dbReference>
<feature type="region of interest" description="Disordered" evidence="6">
    <location>
        <begin position="202"/>
        <end position="224"/>
    </location>
</feature>
<organism evidence="8 9">
    <name type="scientific">Geodermatophilus maliterrae</name>
    <dbReference type="NCBI Taxonomy" id="3162531"/>
    <lineage>
        <taxon>Bacteria</taxon>
        <taxon>Bacillati</taxon>
        <taxon>Actinomycetota</taxon>
        <taxon>Actinomycetes</taxon>
        <taxon>Geodermatophilales</taxon>
        <taxon>Geodermatophilaceae</taxon>
        <taxon>Geodermatophilus</taxon>
    </lineage>
</organism>
<keyword evidence="9" id="KW-1185">Reference proteome</keyword>
<proteinExistence type="predicted"/>
<evidence type="ECO:0000259" key="7">
    <source>
        <dbReference type="PROSITE" id="PS50977"/>
    </source>
</evidence>
<dbReference type="Gene3D" id="1.10.357.10">
    <property type="entry name" value="Tetracycline Repressor, domain 2"/>
    <property type="match status" value="1"/>
</dbReference>
<dbReference type="SUPFAM" id="SSF48498">
    <property type="entry name" value="Tetracyclin repressor-like, C-terminal domain"/>
    <property type="match status" value="1"/>
</dbReference>
<dbReference type="Pfam" id="PF13977">
    <property type="entry name" value="TetR_C_6"/>
    <property type="match status" value="1"/>
</dbReference>
<evidence type="ECO:0000256" key="4">
    <source>
        <dbReference type="ARBA" id="ARBA00023163"/>
    </source>
</evidence>
<keyword evidence="2" id="KW-0805">Transcription regulation</keyword>
<evidence type="ECO:0000256" key="1">
    <source>
        <dbReference type="ARBA" id="ARBA00022491"/>
    </source>
</evidence>
<dbReference type="PANTHER" id="PTHR30055">
    <property type="entry name" value="HTH-TYPE TRANSCRIPTIONAL REGULATOR RUTR"/>
    <property type="match status" value="1"/>
</dbReference>
<evidence type="ECO:0000313" key="8">
    <source>
        <dbReference type="EMBL" id="MEX5719856.1"/>
    </source>
</evidence>
<dbReference type="InterPro" id="IPR039538">
    <property type="entry name" value="BetI_C"/>
</dbReference>